<evidence type="ECO:0000313" key="2">
    <source>
        <dbReference type="EMBL" id="NML59850.1"/>
    </source>
</evidence>
<sequence>MMLAEMQRDFRCWLVAGTDEAAVRLGAAASAGLSVYQNNYRAQLVGCLEVSFPQVRAWMGEDAFLSTAITHIGHYPPTAWTLDAYADDFHATLARQFPDNPDLHELAWIEHALSGAFVAADATPLAPDALAGIDWDTARLLLAPSFASRLATTNAHAIWRALGDGGPVPGGEMLAGPAGLIVWRRQFTSCLRQVDALEFEALRHLQADGSFAALCELLVGRLGEADGVAKAGSLLASWLGSELIERVYTD</sequence>
<reference evidence="2 3" key="1">
    <citation type="submission" date="2020-04" db="EMBL/GenBank/DDBJ databases">
        <title>Massilia sp. RP-1-19 isolated from soil.</title>
        <authorList>
            <person name="Dahal R.H."/>
        </authorList>
    </citation>
    <scope>NUCLEOTIDE SEQUENCE [LARGE SCALE GENOMIC DNA]</scope>
    <source>
        <strain evidence="2 3">RP-1-19</strain>
    </source>
</reference>
<proteinExistence type="predicted"/>
<feature type="domain" description="Putative DNA-binding" evidence="1">
    <location>
        <begin position="5"/>
        <end position="90"/>
    </location>
</feature>
<dbReference type="RefSeq" id="WP_169463541.1">
    <property type="nucleotide sequence ID" value="NZ_JABBGG010000001.1"/>
</dbReference>
<dbReference type="Pfam" id="PF09836">
    <property type="entry name" value="DUF2063"/>
    <property type="match status" value="1"/>
</dbReference>
<dbReference type="EMBL" id="JABBGG010000001">
    <property type="protein sequence ID" value="NML59850.1"/>
    <property type="molecule type" value="Genomic_DNA"/>
</dbReference>
<comment type="caution">
    <text evidence="2">The sequence shown here is derived from an EMBL/GenBank/DDBJ whole genome shotgun (WGS) entry which is preliminary data.</text>
</comment>
<dbReference type="AlphaFoldDB" id="A0A848HI30"/>
<dbReference type="InterPro" id="IPR018640">
    <property type="entry name" value="DUF2063"/>
</dbReference>
<dbReference type="Proteomes" id="UP000583752">
    <property type="component" value="Unassembled WGS sequence"/>
</dbReference>
<keyword evidence="3" id="KW-1185">Reference proteome</keyword>
<accession>A0A848HI30</accession>
<gene>
    <name evidence="2" type="ORF">HHL21_01880</name>
</gene>
<evidence type="ECO:0000313" key="3">
    <source>
        <dbReference type="Proteomes" id="UP000583752"/>
    </source>
</evidence>
<evidence type="ECO:0000259" key="1">
    <source>
        <dbReference type="Pfam" id="PF09836"/>
    </source>
</evidence>
<organism evidence="2 3">
    <name type="scientific">Massilia polaris</name>
    <dbReference type="NCBI Taxonomy" id="2728846"/>
    <lineage>
        <taxon>Bacteria</taxon>
        <taxon>Pseudomonadati</taxon>
        <taxon>Pseudomonadota</taxon>
        <taxon>Betaproteobacteria</taxon>
        <taxon>Burkholderiales</taxon>
        <taxon>Oxalobacteraceae</taxon>
        <taxon>Telluria group</taxon>
        <taxon>Massilia</taxon>
    </lineage>
</organism>
<name>A0A848HI30_9BURK</name>
<protein>
    <submittedName>
        <fullName evidence="2">DUF2063 domain-containing protein</fullName>
    </submittedName>
</protein>